<evidence type="ECO:0000313" key="2">
    <source>
        <dbReference type="Proteomes" id="UP000653305"/>
    </source>
</evidence>
<dbReference type="OrthoDB" id="1937329at2759"/>
<comment type="caution">
    <text evidence="1">The sequence shown here is derived from an EMBL/GenBank/DDBJ whole genome shotgun (WGS) entry which is preliminary data.</text>
</comment>
<sequence length="103" mass="12237">MYSQICPQKTTRRWKISRRRQRLPTVRLGGEKPRRGFSFSRACRKVKLKWMTVKYYCMLKKLKKYYASFVKDLMEGTRATESFRQGMILDATFGVPIMGPVIF</sequence>
<proteinExistence type="predicted"/>
<gene>
    <name evidence="1" type="ORF">PHJA_000716600</name>
</gene>
<dbReference type="EMBL" id="BMAC01000110">
    <property type="protein sequence ID" value="GFP85729.1"/>
    <property type="molecule type" value="Genomic_DNA"/>
</dbReference>
<evidence type="ECO:0000313" key="1">
    <source>
        <dbReference type="EMBL" id="GFP85729.1"/>
    </source>
</evidence>
<organism evidence="1 2">
    <name type="scientific">Phtheirospermum japonicum</name>
    <dbReference type="NCBI Taxonomy" id="374723"/>
    <lineage>
        <taxon>Eukaryota</taxon>
        <taxon>Viridiplantae</taxon>
        <taxon>Streptophyta</taxon>
        <taxon>Embryophyta</taxon>
        <taxon>Tracheophyta</taxon>
        <taxon>Spermatophyta</taxon>
        <taxon>Magnoliopsida</taxon>
        <taxon>eudicotyledons</taxon>
        <taxon>Gunneridae</taxon>
        <taxon>Pentapetalae</taxon>
        <taxon>asterids</taxon>
        <taxon>lamiids</taxon>
        <taxon>Lamiales</taxon>
        <taxon>Orobanchaceae</taxon>
        <taxon>Orobanchaceae incertae sedis</taxon>
        <taxon>Phtheirospermum</taxon>
    </lineage>
</organism>
<dbReference type="AlphaFoldDB" id="A0A830BJX5"/>
<dbReference type="PANTHER" id="PTHR34788:SF4">
    <property type="entry name" value="F15I1.22"/>
    <property type="match status" value="1"/>
</dbReference>
<protein>
    <submittedName>
        <fullName evidence="1">Uncharacterized protein</fullName>
    </submittedName>
</protein>
<reference evidence="1" key="1">
    <citation type="submission" date="2020-07" db="EMBL/GenBank/DDBJ databases">
        <title>Ethylene signaling mediates host invasion by parasitic plants.</title>
        <authorList>
            <person name="Yoshida S."/>
        </authorList>
    </citation>
    <scope>NUCLEOTIDE SEQUENCE</scope>
    <source>
        <strain evidence="1">Okayama</strain>
    </source>
</reference>
<dbReference type="Proteomes" id="UP000653305">
    <property type="component" value="Unassembled WGS sequence"/>
</dbReference>
<keyword evidence="2" id="KW-1185">Reference proteome</keyword>
<accession>A0A830BJX5</accession>
<name>A0A830BJX5_9LAMI</name>
<dbReference type="PANTHER" id="PTHR34788">
    <property type="entry name" value="F15I1.22"/>
    <property type="match status" value="1"/>
</dbReference>